<name>A0A023G117_AMBTT</name>
<dbReference type="EMBL" id="GBBM01008004">
    <property type="protein sequence ID" value="JAC27414.1"/>
    <property type="molecule type" value="mRNA"/>
</dbReference>
<feature type="chain" id="PRO_5001517905" evidence="1">
    <location>
        <begin position="25"/>
        <end position="78"/>
    </location>
</feature>
<evidence type="ECO:0000313" key="2">
    <source>
        <dbReference type="EMBL" id="JAC27414.1"/>
    </source>
</evidence>
<keyword evidence="1" id="KW-0732">Signal</keyword>
<feature type="signal peptide" evidence="1">
    <location>
        <begin position="1"/>
        <end position="24"/>
    </location>
</feature>
<proteinExistence type="evidence at transcript level"/>
<protein>
    <submittedName>
        <fullName evidence="2">Putative secreted protein</fullName>
    </submittedName>
</protein>
<reference evidence="2" key="1">
    <citation type="submission" date="2014-03" db="EMBL/GenBank/DDBJ databases">
        <title>The sialotranscriptome of Amblyomma triste, Amblyomma parvum and Amblyomma cajennense ticks, uncovered by 454-based RNA-seq.</title>
        <authorList>
            <person name="Garcia G.R."/>
            <person name="Gardinassi L.G."/>
            <person name="Ribeiro J.M."/>
            <person name="Anatriello E."/>
            <person name="Ferreira B.R."/>
            <person name="Moreira H.N."/>
            <person name="Mafra C."/>
            <person name="Olegario M.M."/>
            <person name="Szabo P.J."/>
            <person name="Miranda-Santos I.K."/>
            <person name="Maruyama S.R."/>
        </authorList>
    </citation>
    <scope>NUCLEOTIDE SEQUENCE</scope>
    <source>
        <strain evidence="2">Mato Grasso do Sul</strain>
        <tissue evidence="2">Salivary glands</tissue>
    </source>
</reference>
<dbReference type="AlphaFoldDB" id="A0A023G117"/>
<accession>A0A023G117</accession>
<evidence type="ECO:0000256" key="1">
    <source>
        <dbReference type="SAM" id="SignalP"/>
    </source>
</evidence>
<sequence length="78" mass="9002">MCPKCVAFSLVVFLISLSVLKSRAKQWLQNMITFFFIHCCSRCSTFLTLNRILCLYHGCDTNKTALHKLEHASDVWMS</sequence>
<organism evidence="2">
    <name type="scientific">Amblyomma triste</name>
    <name type="common">Neotropical tick</name>
    <dbReference type="NCBI Taxonomy" id="251400"/>
    <lineage>
        <taxon>Eukaryota</taxon>
        <taxon>Metazoa</taxon>
        <taxon>Ecdysozoa</taxon>
        <taxon>Arthropoda</taxon>
        <taxon>Chelicerata</taxon>
        <taxon>Arachnida</taxon>
        <taxon>Acari</taxon>
        <taxon>Parasitiformes</taxon>
        <taxon>Ixodida</taxon>
        <taxon>Ixodoidea</taxon>
        <taxon>Ixodidae</taxon>
        <taxon>Amblyomminae</taxon>
        <taxon>Amblyomma</taxon>
    </lineage>
</organism>